<dbReference type="RefSeq" id="WP_200987346.1">
    <property type="nucleotide sequence ID" value="NZ_CP063311.1"/>
</dbReference>
<feature type="compositionally biased region" description="Basic and acidic residues" evidence="1">
    <location>
        <begin position="1"/>
        <end position="17"/>
    </location>
</feature>
<keyword evidence="3" id="KW-1185">Reference proteome</keyword>
<organism evidence="2 3">
    <name type="scientific">Anabaenopsis elenkinii CCIBt3563</name>
    <dbReference type="NCBI Taxonomy" id="2779889"/>
    <lineage>
        <taxon>Bacteria</taxon>
        <taxon>Bacillati</taxon>
        <taxon>Cyanobacteriota</taxon>
        <taxon>Cyanophyceae</taxon>
        <taxon>Nostocales</taxon>
        <taxon>Nodulariaceae</taxon>
        <taxon>Anabaenopsis</taxon>
    </lineage>
</organism>
<evidence type="ECO:0000313" key="3">
    <source>
        <dbReference type="Proteomes" id="UP000593846"/>
    </source>
</evidence>
<accession>A0A7U3RZ08</accession>
<evidence type="ECO:0000313" key="2">
    <source>
        <dbReference type="EMBL" id="QOV21699.1"/>
    </source>
</evidence>
<evidence type="ECO:0000256" key="1">
    <source>
        <dbReference type="SAM" id="MobiDB-lite"/>
    </source>
</evidence>
<feature type="compositionally biased region" description="Polar residues" evidence="1">
    <location>
        <begin position="20"/>
        <end position="30"/>
    </location>
</feature>
<protein>
    <submittedName>
        <fullName evidence="2">Uncharacterized protein</fullName>
    </submittedName>
</protein>
<sequence length="131" mass="14492">MDSLDKLLGELKAEYHQGKSPGSQPQKNTAKSSTPPPPKSLSLEDSLLAQVRADFAEQDALEELQKQQAIEQEQIRQAEIKAQGLAALRGEAQAWLKTLDPFSSEGLWFERFAEGYPSKLDAAMGYLQSDE</sequence>
<name>A0A7U3RZ08_9CYAN</name>
<dbReference type="EMBL" id="CP063311">
    <property type="protein sequence ID" value="QOV21699.1"/>
    <property type="molecule type" value="Genomic_DNA"/>
</dbReference>
<dbReference type="NCBIfam" id="NF047397">
    <property type="entry name" value="slr1339_fam"/>
    <property type="match status" value="1"/>
</dbReference>
<dbReference type="Proteomes" id="UP000593846">
    <property type="component" value="Chromosome"/>
</dbReference>
<feature type="region of interest" description="Disordered" evidence="1">
    <location>
        <begin position="1"/>
        <end position="42"/>
    </location>
</feature>
<gene>
    <name evidence="2" type="ORF">IM676_13260</name>
</gene>
<dbReference type="Pfam" id="PF26643">
    <property type="entry name" value="Slr1339"/>
    <property type="match status" value="1"/>
</dbReference>
<proteinExistence type="predicted"/>
<dbReference type="KEGG" id="aee:IM676_13260"/>
<dbReference type="AlphaFoldDB" id="A0A7U3RZ08"/>
<reference evidence="3" key="1">
    <citation type="submission" date="2020-10" db="EMBL/GenBank/DDBJ databases">
        <title>Genome-based taxonomic classification of the species Anabaenopsis elenkinii.</title>
        <authorList>
            <person name="Delbaje E."/>
            <person name="Andreote A.P.D."/>
            <person name="Pellegrinetti T.A."/>
            <person name="Cruz R.B."/>
            <person name="Branco L.H.Z."/>
            <person name="Fiore M.F."/>
        </authorList>
    </citation>
    <scope>NUCLEOTIDE SEQUENCE [LARGE SCALE GENOMIC DNA]</scope>
    <source>
        <strain evidence="3">CCIBt3563</strain>
    </source>
</reference>
<dbReference type="InterPro" id="IPR058106">
    <property type="entry name" value="Slr1339"/>
</dbReference>